<dbReference type="InterPro" id="IPR003105">
    <property type="entry name" value="SRA_YDG"/>
</dbReference>
<dbReference type="Gene3D" id="2.30.30.1150">
    <property type="match status" value="1"/>
</dbReference>
<dbReference type="GO" id="GO:0061630">
    <property type="term" value="F:ubiquitin protein ligase activity"/>
    <property type="evidence" value="ECO:0007669"/>
    <property type="project" value="UniProtKB-EC"/>
</dbReference>
<dbReference type="Pfam" id="PF02182">
    <property type="entry name" value="SAD_SRA"/>
    <property type="match status" value="1"/>
</dbReference>
<dbReference type="Pfam" id="PF00628">
    <property type="entry name" value="PHD"/>
    <property type="match status" value="1"/>
</dbReference>
<dbReference type="Gene3D" id="3.10.20.90">
    <property type="entry name" value="Phosphatidylinositol 3-kinase Catalytic Subunit, Chain A, domain 1"/>
    <property type="match status" value="1"/>
</dbReference>
<dbReference type="PANTHER" id="PTHR14140:SF45">
    <property type="entry name" value="RING-TYPE E3 UBIQUITIN TRANSFERASE"/>
    <property type="match status" value="1"/>
</dbReference>
<gene>
    <name evidence="20" type="primary">Uhrf1</name>
    <name evidence="20" type="ORF">G6Z78_0001742</name>
</gene>
<dbReference type="SMART" id="SM00184">
    <property type="entry name" value="RING"/>
    <property type="match status" value="2"/>
</dbReference>
<evidence type="ECO:0000256" key="7">
    <source>
        <dbReference type="ARBA" id="ARBA00022786"/>
    </source>
</evidence>
<dbReference type="PANTHER" id="PTHR14140">
    <property type="entry name" value="E3 UBIQUITIN-PROTEIN LIGASE UHRF-RELATED"/>
    <property type="match status" value="1"/>
</dbReference>
<keyword evidence="6 12" id="KW-0863">Zinc-finger</keyword>
<keyword evidence="10 13" id="KW-0539">Nucleus</keyword>
<feature type="domain" description="RING-type" evidence="18">
    <location>
        <begin position="657"/>
        <end position="696"/>
    </location>
</feature>
<reference evidence="20" key="1">
    <citation type="submission" date="2020-02" db="EMBL/GenBank/DDBJ databases">
        <title>Relaxed selection underlies rapid genomic changes in the transitions from sociality to social parasitism in ants.</title>
        <authorList>
            <person name="Bi X."/>
        </authorList>
    </citation>
    <scope>NUCLEOTIDE SEQUENCE</scope>
    <source>
        <strain evidence="20">BGI-DK2014c</strain>
        <tissue evidence="20">Whole body</tissue>
    </source>
</reference>
<dbReference type="InterPro" id="IPR013083">
    <property type="entry name" value="Znf_RING/FYVE/PHD"/>
</dbReference>
<dbReference type="InterPro" id="IPR019787">
    <property type="entry name" value="Znf_PHD-finger"/>
</dbReference>
<evidence type="ECO:0000259" key="17">
    <source>
        <dbReference type="PROSITE" id="PS50053"/>
    </source>
</evidence>
<dbReference type="Gene3D" id="3.30.40.10">
    <property type="entry name" value="Zinc/RING finger domain, C3HC4 (zinc finger)"/>
    <property type="match status" value="1"/>
</dbReference>
<dbReference type="UniPathway" id="UPA00143"/>
<dbReference type="InterPro" id="IPR019956">
    <property type="entry name" value="Ubiquitin_dom"/>
</dbReference>
<evidence type="ECO:0000256" key="9">
    <source>
        <dbReference type="ARBA" id="ARBA00023125"/>
    </source>
</evidence>
<proteinExistence type="predicted"/>
<evidence type="ECO:0000256" key="13">
    <source>
        <dbReference type="PROSITE-ProRule" id="PRU00358"/>
    </source>
</evidence>
<evidence type="ECO:0000313" key="21">
    <source>
        <dbReference type="Proteomes" id="UP000668214"/>
    </source>
</evidence>
<dbReference type="Pfam" id="PF12148">
    <property type="entry name" value="TTD"/>
    <property type="match status" value="1"/>
</dbReference>
<feature type="domain" description="YDG" evidence="19">
    <location>
        <begin position="382"/>
        <end position="545"/>
    </location>
</feature>
<dbReference type="SMART" id="SM00466">
    <property type="entry name" value="SRA"/>
    <property type="match status" value="1"/>
</dbReference>
<dbReference type="CDD" id="cd15525">
    <property type="entry name" value="PHD_UHRF1_2"/>
    <property type="match status" value="1"/>
</dbReference>
<dbReference type="SMART" id="SM00249">
    <property type="entry name" value="PHD"/>
    <property type="match status" value="1"/>
</dbReference>
<dbReference type="SUPFAM" id="SSF54236">
    <property type="entry name" value="Ubiquitin-like"/>
    <property type="match status" value="1"/>
</dbReference>
<evidence type="ECO:0000256" key="15">
    <source>
        <dbReference type="SAM" id="MobiDB-lite"/>
    </source>
</evidence>
<evidence type="ECO:0000256" key="12">
    <source>
        <dbReference type="PROSITE-ProRule" id="PRU00175"/>
    </source>
</evidence>
<sequence length="726" mass="83164">MSIKLKTLDGKKISLKVTRCTTVEELKCEVEKQLNVKKNLQRLFFSGKQLESGYHLANYNIKFNDTILLMVKTVVNDVENKENTKEERVDEEKELEKEALETNLEKAESLYYKIGDAVDCMYDKTGAWYEAIIENIYKKEAQMFYKILWEFDNTLCPDDIPEIYIRPRAQRSILFDELSIGQKVMINYNLDNAEKIGLWYDFTITDIITKRKLRELFGQLHINSDTVLCIRKRIKEEIYAIEAPKLLIERTAEDERLMISNGKRRPTVPNCDECEDNPDEECRKCGCKICAGKEEEDTLLICDECDDMFHMKCLNPPLLKLPEETDWYCPECKIDENEIAGDKLKKTKKKFICSEKERKWGGGMACVGRQKVCGLVSSDYSGEIPGVDVGTTWMFRIQVSEAGVHRPPVAGIHGRESDCAYSIVLSGGYAEDYDNGDEFLYSGSGGRDLSGNKRTNSQSKNQVLQRMNLALAKNCNASLNEKIGASAGNNWRHGKPVRVVRNYKLGKCSKYAPKEGNRYDGLYKVVKYYPDTSNGFLIWKYVLRRDDPTPAPWTKEGKKRIEFLGLKMLYPDGYLNQENNTKKKISAKKRPINDSDEEGSMPIKKSKKSKLVFDLEDKLKNLIENDKVNAKLWDECKATLINGKPAFLDCVSERFKCACCLGVLYNPVTTPCKHNICLKCLKRSFASEIYFCPVCRYSLGNTYDMKVNEILSSALLLIYPGYQGER</sequence>
<keyword evidence="5" id="KW-0479">Metal-binding</keyword>
<comment type="catalytic activity">
    <reaction evidence="1">
        <text>S-ubiquitinyl-[E2 ubiquitin-conjugating enzyme]-L-cysteine + [acceptor protein]-L-lysine = [E2 ubiquitin-conjugating enzyme]-L-cysteine + N(6)-ubiquitinyl-[acceptor protein]-L-lysine.</text>
        <dbReference type="EC" id="2.3.2.27"/>
    </reaction>
</comment>
<dbReference type="InterPro" id="IPR036987">
    <property type="entry name" value="SRA-YDG_sf"/>
</dbReference>
<keyword evidence="9" id="KW-0238">DNA-binding</keyword>
<feature type="coiled-coil region" evidence="14">
    <location>
        <begin position="75"/>
        <end position="110"/>
    </location>
</feature>
<dbReference type="GO" id="GO:0003677">
    <property type="term" value="F:DNA binding"/>
    <property type="evidence" value="ECO:0007669"/>
    <property type="project" value="UniProtKB-KW"/>
</dbReference>
<dbReference type="Gene3D" id="2.30.30.140">
    <property type="match status" value="1"/>
</dbReference>
<dbReference type="Pfam" id="PF00240">
    <property type="entry name" value="ubiquitin"/>
    <property type="match status" value="1"/>
</dbReference>
<dbReference type="InterPro" id="IPR029071">
    <property type="entry name" value="Ubiquitin-like_domsf"/>
</dbReference>
<feature type="region of interest" description="Disordered" evidence="15">
    <location>
        <begin position="584"/>
        <end position="603"/>
    </location>
</feature>
<dbReference type="InterPro" id="IPR000626">
    <property type="entry name" value="Ubiquitin-like_dom"/>
</dbReference>
<dbReference type="SMART" id="SM00213">
    <property type="entry name" value="UBQ"/>
    <property type="match status" value="1"/>
</dbReference>
<evidence type="ECO:0000256" key="2">
    <source>
        <dbReference type="ARBA" id="ARBA00004906"/>
    </source>
</evidence>
<dbReference type="SUPFAM" id="SSF57850">
    <property type="entry name" value="RING/U-box"/>
    <property type="match status" value="1"/>
</dbReference>
<dbReference type="Pfam" id="PF13923">
    <property type="entry name" value="zf-C3HC4_2"/>
    <property type="match status" value="1"/>
</dbReference>
<keyword evidence="20" id="KW-0436">Ligase</keyword>
<dbReference type="PROSITE" id="PS51015">
    <property type="entry name" value="YDG"/>
    <property type="match status" value="1"/>
</dbReference>
<keyword evidence="21" id="KW-1185">Reference proteome</keyword>
<dbReference type="Gene3D" id="2.30.280.10">
    <property type="entry name" value="SRA-YDG"/>
    <property type="match status" value="1"/>
</dbReference>
<dbReference type="EC" id="2.3.2.27" evidence="3"/>
<evidence type="ECO:0000259" key="19">
    <source>
        <dbReference type="PROSITE" id="PS51015"/>
    </source>
</evidence>
<dbReference type="PROSITE" id="PS50016">
    <property type="entry name" value="ZF_PHD_2"/>
    <property type="match status" value="1"/>
</dbReference>
<name>A0A836FEK3_9HYME</name>
<keyword evidence="7" id="KW-0833">Ubl conjugation pathway</keyword>
<dbReference type="InterPro" id="IPR015947">
    <property type="entry name" value="PUA-like_sf"/>
</dbReference>
<dbReference type="EMBL" id="JAANIA010000266">
    <property type="protein sequence ID" value="KAG5325694.1"/>
    <property type="molecule type" value="Genomic_DNA"/>
</dbReference>
<feature type="non-terminal residue" evidence="20">
    <location>
        <position position="1"/>
    </location>
</feature>
<evidence type="ECO:0000313" key="20">
    <source>
        <dbReference type="EMBL" id="KAG5325694.1"/>
    </source>
</evidence>
<keyword evidence="4" id="KW-0808">Transferase</keyword>
<dbReference type="GO" id="GO:0016567">
    <property type="term" value="P:protein ubiquitination"/>
    <property type="evidence" value="ECO:0007669"/>
    <property type="project" value="UniProtKB-UniPathway"/>
</dbReference>
<dbReference type="InterPro" id="IPR001965">
    <property type="entry name" value="Znf_PHD"/>
</dbReference>
<dbReference type="GO" id="GO:0005634">
    <property type="term" value="C:nucleus"/>
    <property type="evidence" value="ECO:0007669"/>
    <property type="project" value="UniProtKB-SubCell"/>
</dbReference>
<dbReference type="InterPro" id="IPR001841">
    <property type="entry name" value="Znf_RING"/>
</dbReference>
<evidence type="ECO:0000256" key="6">
    <source>
        <dbReference type="ARBA" id="ARBA00022771"/>
    </source>
</evidence>
<dbReference type="PROSITE" id="PS00518">
    <property type="entry name" value="ZF_RING_1"/>
    <property type="match status" value="1"/>
</dbReference>
<dbReference type="Proteomes" id="UP000668214">
    <property type="component" value="Unassembled WGS sequence"/>
</dbReference>
<evidence type="ECO:0000256" key="1">
    <source>
        <dbReference type="ARBA" id="ARBA00000900"/>
    </source>
</evidence>
<dbReference type="InterPro" id="IPR045134">
    <property type="entry name" value="UHRF1/2-like"/>
</dbReference>
<evidence type="ECO:0000256" key="4">
    <source>
        <dbReference type="ARBA" id="ARBA00022679"/>
    </source>
</evidence>
<keyword evidence="11" id="KW-0131">Cell cycle</keyword>
<dbReference type="SUPFAM" id="SSF57903">
    <property type="entry name" value="FYVE/PHD zinc finger"/>
    <property type="match status" value="1"/>
</dbReference>
<organism evidence="20 21">
    <name type="scientific">Pseudoatta argentina</name>
    <dbReference type="NCBI Taxonomy" id="621737"/>
    <lineage>
        <taxon>Eukaryota</taxon>
        <taxon>Metazoa</taxon>
        <taxon>Ecdysozoa</taxon>
        <taxon>Arthropoda</taxon>
        <taxon>Hexapoda</taxon>
        <taxon>Insecta</taxon>
        <taxon>Pterygota</taxon>
        <taxon>Neoptera</taxon>
        <taxon>Endopterygota</taxon>
        <taxon>Hymenoptera</taxon>
        <taxon>Apocrita</taxon>
        <taxon>Aculeata</taxon>
        <taxon>Formicoidea</taxon>
        <taxon>Formicidae</taxon>
        <taxon>Myrmicinae</taxon>
        <taxon>Pseudoatta</taxon>
    </lineage>
</organism>
<feature type="domain" description="RING-type" evidence="18">
    <location>
        <begin position="287"/>
        <end position="333"/>
    </location>
</feature>
<dbReference type="SUPFAM" id="SSF88697">
    <property type="entry name" value="PUA domain-like"/>
    <property type="match status" value="1"/>
</dbReference>
<evidence type="ECO:0000256" key="14">
    <source>
        <dbReference type="SAM" id="Coils"/>
    </source>
</evidence>
<dbReference type="PRINTS" id="PR00348">
    <property type="entry name" value="UBIQUITIN"/>
</dbReference>
<protein>
    <recommendedName>
        <fullName evidence="3">RING-type E3 ubiquitin transferase</fullName>
        <ecNumber evidence="3">2.3.2.27</ecNumber>
    </recommendedName>
</protein>
<dbReference type="PROSITE" id="PS50053">
    <property type="entry name" value="UBIQUITIN_2"/>
    <property type="match status" value="1"/>
</dbReference>
<feature type="domain" description="PHD-type" evidence="16">
    <location>
        <begin position="284"/>
        <end position="335"/>
    </location>
</feature>
<dbReference type="InterPro" id="IPR021991">
    <property type="entry name" value="TTD_dom"/>
</dbReference>
<feature type="non-terminal residue" evidence="20">
    <location>
        <position position="726"/>
    </location>
</feature>
<evidence type="ECO:0000256" key="3">
    <source>
        <dbReference type="ARBA" id="ARBA00012483"/>
    </source>
</evidence>
<keyword evidence="8" id="KW-0862">Zinc</keyword>
<accession>A0A836FEK3</accession>
<comment type="subcellular location">
    <subcellularLocation>
        <location evidence="13">Nucleus</location>
    </subcellularLocation>
</comment>
<evidence type="ECO:0000259" key="16">
    <source>
        <dbReference type="PROSITE" id="PS50016"/>
    </source>
</evidence>
<dbReference type="GO" id="GO:0044027">
    <property type="term" value="P:negative regulation of gene expression via chromosomal CpG island methylation"/>
    <property type="evidence" value="ECO:0007669"/>
    <property type="project" value="TreeGrafter"/>
</dbReference>
<evidence type="ECO:0000256" key="5">
    <source>
        <dbReference type="ARBA" id="ARBA00022723"/>
    </source>
</evidence>
<comment type="pathway">
    <text evidence="2">Protein modification; protein ubiquitination.</text>
</comment>
<evidence type="ECO:0000256" key="11">
    <source>
        <dbReference type="ARBA" id="ARBA00023306"/>
    </source>
</evidence>
<dbReference type="PROSITE" id="PS50089">
    <property type="entry name" value="ZF_RING_2"/>
    <property type="match status" value="2"/>
</dbReference>
<dbReference type="InterPro" id="IPR011011">
    <property type="entry name" value="Znf_FYVE_PHD"/>
</dbReference>
<keyword evidence="14" id="KW-0175">Coiled coil</keyword>
<dbReference type="GO" id="GO:0008270">
    <property type="term" value="F:zinc ion binding"/>
    <property type="evidence" value="ECO:0007669"/>
    <property type="project" value="UniProtKB-KW"/>
</dbReference>
<dbReference type="GO" id="GO:0016874">
    <property type="term" value="F:ligase activity"/>
    <property type="evidence" value="ECO:0007669"/>
    <property type="project" value="UniProtKB-KW"/>
</dbReference>
<comment type="caution">
    <text evidence="20">The sequence shown here is derived from an EMBL/GenBank/DDBJ whole genome shotgun (WGS) entry which is preliminary data.</text>
</comment>
<feature type="domain" description="Ubiquitin-like" evidence="17">
    <location>
        <begin position="1"/>
        <end position="72"/>
    </location>
</feature>
<evidence type="ECO:0000259" key="18">
    <source>
        <dbReference type="PROSITE" id="PS50089"/>
    </source>
</evidence>
<dbReference type="AlphaFoldDB" id="A0A836FEK3"/>
<evidence type="ECO:0000256" key="10">
    <source>
        <dbReference type="ARBA" id="ARBA00023242"/>
    </source>
</evidence>
<dbReference type="InterPro" id="IPR017907">
    <property type="entry name" value="Znf_RING_CS"/>
</dbReference>
<evidence type="ECO:0000256" key="8">
    <source>
        <dbReference type="ARBA" id="ARBA00022833"/>
    </source>
</evidence>